<reference evidence="6 7" key="1">
    <citation type="submission" date="2018-11" db="EMBL/GenBank/DDBJ databases">
        <authorList>
            <consortium name="Pathogen Informatics"/>
        </authorList>
    </citation>
    <scope>NUCLEOTIDE SEQUENCE [LARGE SCALE GENOMIC DNA]</scope>
    <source>
        <strain evidence="6 7">NCTC11868</strain>
    </source>
</reference>
<dbReference type="GO" id="GO:0030151">
    <property type="term" value="F:molybdenum ion binding"/>
    <property type="evidence" value="ECO:0007669"/>
    <property type="project" value="TreeGrafter"/>
</dbReference>
<gene>
    <name evidence="6" type="primary">bisC_2</name>
    <name evidence="6" type="ORF">NCTC11868_00837</name>
</gene>
<keyword evidence="2" id="KW-0500">Molybdenum</keyword>
<dbReference type="PANTHER" id="PTHR43742">
    <property type="entry name" value="TRIMETHYLAMINE-N-OXIDE REDUCTASE"/>
    <property type="match status" value="1"/>
</dbReference>
<evidence type="ECO:0000256" key="2">
    <source>
        <dbReference type="ARBA" id="ARBA00022505"/>
    </source>
</evidence>
<dbReference type="EC" id="1.-.-.-" evidence="6"/>
<dbReference type="PANTHER" id="PTHR43742:SF5">
    <property type="entry name" value="BIOTIN SULFOXIDE REDUCTASE"/>
    <property type="match status" value="1"/>
</dbReference>
<dbReference type="GO" id="GO:0009061">
    <property type="term" value="P:anaerobic respiration"/>
    <property type="evidence" value="ECO:0007669"/>
    <property type="project" value="TreeGrafter"/>
</dbReference>
<dbReference type="GO" id="GO:0043546">
    <property type="term" value="F:molybdopterin cofactor binding"/>
    <property type="evidence" value="ECO:0007669"/>
    <property type="project" value="InterPro"/>
</dbReference>
<proteinExistence type="predicted"/>
<dbReference type="EMBL" id="UYIT01000003">
    <property type="protein sequence ID" value="VDG86705.1"/>
    <property type="molecule type" value="Genomic_DNA"/>
</dbReference>
<evidence type="ECO:0000256" key="3">
    <source>
        <dbReference type="ARBA" id="ARBA00022723"/>
    </source>
</evidence>
<dbReference type="Proteomes" id="UP000274225">
    <property type="component" value="Unassembled WGS sequence"/>
</dbReference>
<dbReference type="PROSITE" id="PS00932">
    <property type="entry name" value="MOLYBDOPTERIN_PROK_3"/>
    <property type="match status" value="1"/>
</dbReference>
<dbReference type="Pfam" id="PF01568">
    <property type="entry name" value="Molydop_binding"/>
    <property type="match status" value="1"/>
</dbReference>
<dbReference type="InterPro" id="IPR009010">
    <property type="entry name" value="Asp_de-COase-like_dom_sf"/>
</dbReference>
<sequence>MANREPVTIHPDDALARGIQDGDTVRLWNARGQILAGAVISEGIKPGVICIHEGAWPDLDLTADGICKNGAVNVLTKDLPSSRLGNGCAGNTALAWLEKYNGPELTLTAFEPPASS</sequence>
<dbReference type="EC" id="1.7.2.3" evidence="6"/>
<protein>
    <submittedName>
        <fullName evidence="6">Biotin sulfoxide reductase</fullName>
        <ecNumber evidence="6">1.-.-.-</ecNumber>
        <ecNumber evidence="6">1.7.2.3</ecNumber>
    </submittedName>
</protein>
<evidence type="ECO:0000313" key="7">
    <source>
        <dbReference type="Proteomes" id="UP000274225"/>
    </source>
</evidence>
<evidence type="ECO:0000256" key="1">
    <source>
        <dbReference type="ARBA" id="ARBA00001942"/>
    </source>
</evidence>
<evidence type="ECO:0000313" key="6">
    <source>
        <dbReference type="EMBL" id="VDG86705.1"/>
    </source>
</evidence>
<dbReference type="GO" id="GO:0030288">
    <property type="term" value="C:outer membrane-bounded periplasmic space"/>
    <property type="evidence" value="ECO:0007669"/>
    <property type="project" value="TreeGrafter"/>
</dbReference>
<dbReference type="InterPro" id="IPR050612">
    <property type="entry name" value="Prok_Mopterin_Oxidored"/>
</dbReference>
<comment type="cofactor">
    <cofactor evidence="1">
        <name>Mo-bis(molybdopterin guanine dinucleotide)</name>
        <dbReference type="ChEBI" id="CHEBI:60539"/>
    </cofactor>
</comment>
<evidence type="ECO:0000256" key="4">
    <source>
        <dbReference type="ARBA" id="ARBA00023002"/>
    </source>
</evidence>
<dbReference type="GO" id="GO:0050626">
    <property type="term" value="F:trimethylamine-N-oxide reductase (cytochrome c) activity"/>
    <property type="evidence" value="ECO:0007669"/>
    <property type="project" value="UniProtKB-EC"/>
</dbReference>
<dbReference type="GO" id="GO:0009055">
    <property type="term" value="F:electron transfer activity"/>
    <property type="evidence" value="ECO:0007669"/>
    <property type="project" value="TreeGrafter"/>
</dbReference>
<keyword evidence="3" id="KW-0479">Metal-binding</keyword>
<dbReference type="InterPro" id="IPR006657">
    <property type="entry name" value="MoPterin_dinucl-bd_dom"/>
</dbReference>
<accession>A0A3P6L8G6</accession>
<feature type="domain" description="Molybdopterin dinucleotide-binding" evidence="5">
    <location>
        <begin position="5"/>
        <end position="83"/>
    </location>
</feature>
<dbReference type="SUPFAM" id="SSF50692">
    <property type="entry name" value="ADC-like"/>
    <property type="match status" value="1"/>
</dbReference>
<dbReference type="InterPro" id="IPR006655">
    <property type="entry name" value="Mopterin_OxRdtase_prok_CS"/>
</dbReference>
<organism evidence="6 7">
    <name type="scientific">Shigella dysenteriae</name>
    <dbReference type="NCBI Taxonomy" id="622"/>
    <lineage>
        <taxon>Bacteria</taxon>
        <taxon>Pseudomonadati</taxon>
        <taxon>Pseudomonadota</taxon>
        <taxon>Gammaproteobacteria</taxon>
        <taxon>Enterobacterales</taxon>
        <taxon>Enterobacteriaceae</taxon>
        <taxon>Shigella</taxon>
    </lineage>
</organism>
<name>A0A3P6L8G6_SHIDY</name>
<dbReference type="Gene3D" id="2.40.40.20">
    <property type="match status" value="1"/>
</dbReference>
<keyword evidence="4 6" id="KW-0560">Oxidoreductase</keyword>
<evidence type="ECO:0000259" key="5">
    <source>
        <dbReference type="Pfam" id="PF01568"/>
    </source>
</evidence>
<dbReference type="AlphaFoldDB" id="A0A3P6L8G6"/>